<sequence>MTPIRPATSNDVLRLREIAEASFTPYLERMDTQPAPMLADYAALVDAGEVWVTERDACVAGFIVLQLRSDHVLLDIIAVAPDAQGRGLGAELMTYAETFARAQSASEIRLFTNEAMTENLVYYPRRGYVETHRAVEDGYSRVFFAKRL</sequence>
<proteinExistence type="predicted"/>
<dbReference type="Proteomes" id="UP001170379">
    <property type="component" value="Unassembled WGS sequence"/>
</dbReference>
<dbReference type="RefSeq" id="WP_026936771.1">
    <property type="nucleotide sequence ID" value="NZ_CP028426.1"/>
</dbReference>
<gene>
    <name evidence="4" type="ORF">C7K25_09200</name>
</gene>
<evidence type="ECO:0000256" key="2">
    <source>
        <dbReference type="ARBA" id="ARBA00023315"/>
    </source>
</evidence>
<comment type="caution">
    <text evidence="4">The sequence shown here is derived from an EMBL/GenBank/DDBJ whole genome shotgun (WGS) entry which is preliminary data.</text>
</comment>
<dbReference type="CDD" id="cd04301">
    <property type="entry name" value="NAT_SF"/>
    <property type="match status" value="1"/>
</dbReference>
<feature type="domain" description="N-acetyltransferase" evidence="3">
    <location>
        <begin position="2"/>
        <end position="148"/>
    </location>
</feature>
<dbReference type="PANTHER" id="PTHR43877">
    <property type="entry name" value="AMINOALKYLPHOSPHONATE N-ACETYLTRANSFERASE-RELATED-RELATED"/>
    <property type="match status" value="1"/>
</dbReference>
<reference evidence="4" key="1">
    <citation type="submission" date="2018-03" db="EMBL/GenBank/DDBJ databases">
        <authorList>
            <person name="Nunes O.C."/>
            <person name="Lopes A.R."/>
            <person name="Froufe H."/>
            <person name="Munoz-Merida A."/>
            <person name="Barroso C."/>
            <person name="Egas C."/>
        </authorList>
    </citation>
    <scope>NUCLEOTIDE SEQUENCE</scope>
    <source>
        <strain evidence="4">ON4</strain>
    </source>
</reference>
<keyword evidence="2" id="KW-0012">Acyltransferase</keyword>
<protein>
    <submittedName>
        <fullName evidence="4">N-acetyltransferase</fullName>
    </submittedName>
</protein>
<evidence type="ECO:0000313" key="5">
    <source>
        <dbReference type="Proteomes" id="UP001170379"/>
    </source>
</evidence>
<dbReference type="InterPro" id="IPR050832">
    <property type="entry name" value="Bact_Acetyltransf"/>
</dbReference>
<dbReference type="SUPFAM" id="SSF55729">
    <property type="entry name" value="Acyl-CoA N-acyltransferases (Nat)"/>
    <property type="match status" value="1"/>
</dbReference>
<reference evidence="4" key="2">
    <citation type="journal article" date="2022" name="Sci. Rep.">
        <title>In silico prediction of the enzymes involved in the degradation of the herbicide molinate by Gulosibacter molinativorax ON4T.</title>
        <authorList>
            <person name="Lopes A.R."/>
            <person name="Bunin E."/>
            <person name="Viana A.T."/>
            <person name="Froufe H."/>
            <person name="Munoz-Merida A."/>
            <person name="Pinho D."/>
            <person name="Figueiredo J."/>
            <person name="Barroso C."/>
            <person name="Vaz-Moreira I."/>
            <person name="Bellanger X."/>
            <person name="Egas C."/>
            <person name="Nunes O.C."/>
        </authorList>
    </citation>
    <scope>NUCLEOTIDE SEQUENCE</scope>
    <source>
        <strain evidence="4">ON4</strain>
    </source>
</reference>
<dbReference type="Pfam" id="PF00583">
    <property type="entry name" value="Acetyltransf_1"/>
    <property type="match status" value="1"/>
</dbReference>
<keyword evidence="5" id="KW-1185">Reference proteome</keyword>
<accession>A0ABT7C8M7</accession>
<evidence type="ECO:0000259" key="3">
    <source>
        <dbReference type="PROSITE" id="PS51186"/>
    </source>
</evidence>
<dbReference type="PANTHER" id="PTHR43877:SF2">
    <property type="entry name" value="AMINOALKYLPHOSPHONATE N-ACETYLTRANSFERASE-RELATED"/>
    <property type="match status" value="1"/>
</dbReference>
<organism evidence="4 5">
    <name type="scientific">Gulosibacter molinativorax</name>
    <dbReference type="NCBI Taxonomy" id="256821"/>
    <lineage>
        <taxon>Bacteria</taxon>
        <taxon>Bacillati</taxon>
        <taxon>Actinomycetota</taxon>
        <taxon>Actinomycetes</taxon>
        <taxon>Micrococcales</taxon>
        <taxon>Microbacteriaceae</taxon>
        <taxon>Gulosibacter</taxon>
    </lineage>
</organism>
<name>A0ABT7C8M7_9MICO</name>
<dbReference type="PROSITE" id="PS51186">
    <property type="entry name" value="GNAT"/>
    <property type="match status" value="1"/>
</dbReference>
<evidence type="ECO:0000256" key="1">
    <source>
        <dbReference type="ARBA" id="ARBA00022679"/>
    </source>
</evidence>
<keyword evidence="1" id="KW-0808">Transferase</keyword>
<dbReference type="Gene3D" id="3.40.630.30">
    <property type="match status" value="1"/>
</dbReference>
<dbReference type="EMBL" id="PXVD01000013">
    <property type="protein sequence ID" value="MDJ1371540.1"/>
    <property type="molecule type" value="Genomic_DNA"/>
</dbReference>
<dbReference type="InterPro" id="IPR000182">
    <property type="entry name" value="GNAT_dom"/>
</dbReference>
<dbReference type="InterPro" id="IPR016181">
    <property type="entry name" value="Acyl_CoA_acyltransferase"/>
</dbReference>
<evidence type="ECO:0000313" key="4">
    <source>
        <dbReference type="EMBL" id="MDJ1371540.1"/>
    </source>
</evidence>